<dbReference type="Pfam" id="PF00331">
    <property type="entry name" value="Glyco_hydro_10"/>
    <property type="match status" value="1"/>
</dbReference>
<dbReference type="SMART" id="SM00633">
    <property type="entry name" value="Glyco_10"/>
    <property type="match status" value="1"/>
</dbReference>
<gene>
    <name evidence="9" type="ORF">M6D89_09210</name>
</gene>
<dbReference type="PROSITE" id="PS51760">
    <property type="entry name" value="GH10_2"/>
    <property type="match status" value="1"/>
</dbReference>
<evidence type="ECO:0000256" key="7">
    <source>
        <dbReference type="SAM" id="SignalP"/>
    </source>
</evidence>
<dbReference type="GO" id="GO:0000272">
    <property type="term" value="P:polysaccharide catabolic process"/>
    <property type="evidence" value="ECO:0007669"/>
    <property type="project" value="UniProtKB-KW"/>
</dbReference>
<dbReference type="InterPro" id="IPR031158">
    <property type="entry name" value="GH10_AS"/>
</dbReference>
<evidence type="ECO:0000256" key="5">
    <source>
        <dbReference type="PROSITE-ProRule" id="PRU10061"/>
    </source>
</evidence>
<evidence type="ECO:0000313" key="10">
    <source>
        <dbReference type="Proteomes" id="UP001139319"/>
    </source>
</evidence>
<keyword evidence="4 6" id="KW-0624">Polysaccharide degradation</keyword>
<reference evidence="9" key="1">
    <citation type="submission" date="2022-05" db="EMBL/GenBank/DDBJ databases">
        <authorList>
            <person name="Sun H.-N."/>
        </authorList>
    </citation>
    <scope>NUCLEOTIDE SEQUENCE</scope>
    <source>
        <strain evidence="9">HB14</strain>
    </source>
</reference>
<feature type="chain" id="PRO_5040845084" description="Beta-xylanase" evidence="7">
    <location>
        <begin position="29"/>
        <end position="379"/>
    </location>
</feature>
<feature type="signal peptide" evidence="7">
    <location>
        <begin position="1"/>
        <end position="28"/>
    </location>
</feature>
<accession>A0A9X2KTN4</accession>
<reference evidence="9" key="2">
    <citation type="submission" date="2023-01" db="EMBL/GenBank/DDBJ databases">
        <title>Gilvimarinus xylanilyticus HB14 isolated from Caulerpa lentillifera aquaculture base in Hainan, China.</title>
        <authorList>
            <person name="Zhang Y.-J."/>
        </authorList>
    </citation>
    <scope>NUCLEOTIDE SEQUENCE</scope>
    <source>
        <strain evidence="9">HB14</strain>
    </source>
</reference>
<keyword evidence="10" id="KW-1185">Reference proteome</keyword>
<dbReference type="RefSeq" id="WP_253967772.1">
    <property type="nucleotide sequence ID" value="NZ_JAMFTH010000002.1"/>
</dbReference>
<keyword evidence="7" id="KW-0732">Signal</keyword>
<comment type="similarity">
    <text evidence="6">Belongs to the glycosyl hydrolase 10 (cellulase F) family.</text>
</comment>
<dbReference type="InterPro" id="IPR017853">
    <property type="entry name" value="GH"/>
</dbReference>
<dbReference type="InterPro" id="IPR044846">
    <property type="entry name" value="GH10"/>
</dbReference>
<dbReference type="InterPro" id="IPR006311">
    <property type="entry name" value="TAT_signal"/>
</dbReference>
<protein>
    <recommendedName>
        <fullName evidence="6">Beta-xylanase</fullName>
        <ecNumber evidence="6">3.2.1.8</ecNumber>
    </recommendedName>
</protein>
<evidence type="ECO:0000256" key="4">
    <source>
        <dbReference type="ARBA" id="ARBA00023326"/>
    </source>
</evidence>
<keyword evidence="3 6" id="KW-0326">Glycosidase</keyword>
<evidence type="ECO:0000256" key="3">
    <source>
        <dbReference type="ARBA" id="ARBA00023295"/>
    </source>
</evidence>
<evidence type="ECO:0000313" key="9">
    <source>
        <dbReference type="EMBL" id="MCP8899474.1"/>
    </source>
</evidence>
<evidence type="ECO:0000256" key="1">
    <source>
        <dbReference type="ARBA" id="ARBA00022801"/>
    </source>
</evidence>
<sequence>MTINRRTLLKRSALLAAALATTKQNAIAKALEQTGLKDLYKNDFYIGTAIGNARLNNPPAGFNALVAREFNAMTMENDMKWERVHPEPEKWVWDHADKFMALGEQHGMYMVGHVLVWHSQTPRWVFNDDAGQPLSREALLARMKSHIDTLAGRYRGRVHAWDVVNEAVDEDKGWRKSPWFNQIGPDFVDHAFRYAREAAPEAHLLYNDYNMHNPGKREFVVDMIKRLKKNGVSIDGVGMQGHVGLEYPDIAEFEKSIEAFAAEGVAVHITELDLDMLPVAWDHIGAEISDSFEYSDELNPYPNGLPADMEEKLAARYAEWFKLFLKHRDKIARVTFWGTGDSESWKNDFPVTGRTNYPLLFDRDYQRKPAYHAVAALKK</sequence>
<name>A0A9X2KTN4_9GAMM</name>
<comment type="caution">
    <text evidence="9">The sequence shown here is derived from an EMBL/GenBank/DDBJ whole genome shotgun (WGS) entry which is preliminary data.</text>
</comment>
<dbReference type="InterPro" id="IPR001000">
    <property type="entry name" value="GH10_dom"/>
</dbReference>
<dbReference type="SUPFAM" id="SSF51445">
    <property type="entry name" value="(Trans)glycosidases"/>
    <property type="match status" value="1"/>
</dbReference>
<evidence type="ECO:0000259" key="8">
    <source>
        <dbReference type="PROSITE" id="PS51760"/>
    </source>
</evidence>
<dbReference type="EMBL" id="JAMFTH010000002">
    <property type="protein sequence ID" value="MCP8899474.1"/>
    <property type="molecule type" value="Genomic_DNA"/>
</dbReference>
<dbReference type="Proteomes" id="UP001139319">
    <property type="component" value="Unassembled WGS sequence"/>
</dbReference>
<dbReference type="PANTHER" id="PTHR31490">
    <property type="entry name" value="GLYCOSYL HYDROLASE"/>
    <property type="match status" value="1"/>
</dbReference>
<dbReference type="PROSITE" id="PS00591">
    <property type="entry name" value="GH10_1"/>
    <property type="match status" value="1"/>
</dbReference>
<dbReference type="Gene3D" id="3.20.20.80">
    <property type="entry name" value="Glycosidases"/>
    <property type="match status" value="1"/>
</dbReference>
<dbReference type="EC" id="3.2.1.8" evidence="6"/>
<evidence type="ECO:0000256" key="6">
    <source>
        <dbReference type="RuleBase" id="RU361174"/>
    </source>
</evidence>
<feature type="active site" description="Nucleophile" evidence="5">
    <location>
        <position position="271"/>
    </location>
</feature>
<feature type="domain" description="GH10" evidence="8">
    <location>
        <begin position="30"/>
        <end position="377"/>
    </location>
</feature>
<keyword evidence="2 6" id="KW-0119">Carbohydrate metabolism</keyword>
<keyword evidence="1 6" id="KW-0378">Hydrolase</keyword>
<dbReference type="PRINTS" id="PR00134">
    <property type="entry name" value="GLHYDRLASE10"/>
</dbReference>
<dbReference type="PROSITE" id="PS51318">
    <property type="entry name" value="TAT"/>
    <property type="match status" value="1"/>
</dbReference>
<organism evidence="9 10">
    <name type="scientific">Gilvimarinus xylanilyticus</name>
    <dbReference type="NCBI Taxonomy" id="2944139"/>
    <lineage>
        <taxon>Bacteria</taxon>
        <taxon>Pseudomonadati</taxon>
        <taxon>Pseudomonadota</taxon>
        <taxon>Gammaproteobacteria</taxon>
        <taxon>Cellvibrionales</taxon>
        <taxon>Cellvibrionaceae</taxon>
        <taxon>Gilvimarinus</taxon>
    </lineage>
</organism>
<dbReference type="GO" id="GO:0031176">
    <property type="term" value="F:endo-1,4-beta-xylanase activity"/>
    <property type="evidence" value="ECO:0007669"/>
    <property type="project" value="UniProtKB-EC"/>
</dbReference>
<proteinExistence type="inferred from homology"/>
<dbReference type="PANTHER" id="PTHR31490:SF90">
    <property type="entry name" value="ENDO-1,4-BETA-XYLANASE A"/>
    <property type="match status" value="1"/>
</dbReference>
<evidence type="ECO:0000256" key="2">
    <source>
        <dbReference type="ARBA" id="ARBA00023277"/>
    </source>
</evidence>
<dbReference type="AlphaFoldDB" id="A0A9X2KTN4"/>
<comment type="catalytic activity">
    <reaction evidence="6">
        <text>Endohydrolysis of (1-&gt;4)-beta-D-xylosidic linkages in xylans.</text>
        <dbReference type="EC" id="3.2.1.8"/>
    </reaction>
</comment>